<dbReference type="AlphaFoldDB" id="A0A0K1PGV4"/>
<proteinExistence type="predicted"/>
<protein>
    <submittedName>
        <fullName evidence="1">Uncharacterized protein</fullName>
    </submittedName>
</protein>
<dbReference type="KEGG" id="vin:AKJ08_2736"/>
<dbReference type="EMBL" id="CP012332">
    <property type="protein sequence ID" value="AKU92349.1"/>
    <property type="molecule type" value="Genomic_DNA"/>
</dbReference>
<evidence type="ECO:0000313" key="1">
    <source>
        <dbReference type="EMBL" id="AKU92349.1"/>
    </source>
</evidence>
<organism evidence="1 2">
    <name type="scientific">Vulgatibacter incomptus</name>
    <dbReference type="NCBI Taxonomy" id="1391653"/>
    <lineage>
        <taxon>Bacteria</taxon>
        <taxon>Pseudomonadati</taxon>
        <taxon>Myxococcota</taxon>
        <taxon>Myxococcia</taxon>
        <taxon>Myxococcales</taxon>
        <taxon>Cystobacterineae</taxon>
        <taxon>Vulgatibacteraceae</taxon>
        <taxon>Vulgatibacter</taxon>
    </lineage>
</organism>
<name>A0A0K1PGV4_9BACT</name>
<reference evidence="1 2" key="1">
    <citation type="submission" date="2015-08" db="EMBL/GenBank/DDBJ databases">
        <authorList>
            <person name="Babu N.S."/>
            <person name="Beckwith C.J."/>
            <person name="Beseler K.G."/>
            <person name="Brison A."/>
            <person name="Carone J.V."/>
            <person name="Caskin T.P."/>
            <person name="Diamond M."/>
            <person name="Durham M.E."/>
            <person name="Foxe J.M."/>
            <person name="Go M."/>
            <person name="Henderson B.A."/>
            <person name="Jones I.B."/>
            <person name="McGettigan J.A."/>
            <person name="Micheletti S.J."/>
            <person name="Nasrallah M.E."/>
            <person name="Ortiz D."/>
            <person name="Piller C.R."/>
            <person name="Privatt S.R."/>
            <person name="Schneider S.L."/>
            <person name="Sharp S."/>
            <person name="Smith T.C."/>
            <person name="Stanton J.D."/>
            <person name="Ullery H.E."/>
            <person name="Wilson R.J."/>
            <person name="Serrano M.G."/>
            <person name="Buck G."/>
            <person name="Lee V."/>
            <person name="Wang Y."/>
            <person name="Carvalho R."/>
            <person name="Voegtly L."/>
            <person name="Shi R."/>
            <person name="Duckworth R."/>
            <person name="Johnson A."/>
            <person name="Loviza R."/>
            <person name="Walstead R."/>
            <person name="Shah Z."/>
            <person name="Kiflezghi M."/>
            <person name="Wade K."/>
            <person name="Ball S.L."/>
            <person name="Bradley K.W."/>
            <person name="Asai D.J."/>
            <person name="Bowman C.A."/>
            <person name="Russell D.A."/>
            <person name="Pope W.H."/>
            <person name="Jacobs-Sera D."/>
            <person name="Hendrix R.W."/>
            <person name="Hatfull G.F."/>
        </authorList>
    </citation>
    <scope>NUCLEOTIDE SEQUENCE [LARGE SCALE GENOMIC DNA]</scope>
    <source>
        <strain evidence="1 2">DSM 27710</strain>
    </source>
</reference>
<accession>A0A0K1PGV4</accession>
<dbReference type="STRING" id="1391653.AKJ08_2736"/>
<evidence type="ECO:0000313" key="2">
    <source>
        <dbReference type="Proteomes" id="UP000055590"/>
    </source>
</evidence>
<sequence length="44" mass="5111">MGPTRRRGNVASIYRAWKRLPGVEHVAIEDWEFEKESDLVARAL</sequence>
<gene>
    <name evidence="1" type="ORF">AKJ08_2736</name>
</gene>
<dbReference type="Proteomes" id="UP000055590">
    <property type="component" value="Chromosome"/>
</dbReference>
<keyword evidence="2" id="KW-1185">Reference proteome</keyword>